<dbReference type="GO" id="GO:0005886">
    <property type="term" value="C:plasma membrane"/>
    <property type="evidence" value="ECO:0007669"/>
    <property type="project" value="UniProtKB-SubCell"/>
</dbReference>
<reference evidence="9" key="1">
    <citation type="journal article" date="2022" name="Front. Microbiol.">
        <title>Feed Insects as a Reservoir of Granadaene-Producing Lactococci.</title>
        <authorList>
            <person name="Neuzil-Bunesova V."/>
            <person name="Ramirez Garcia A."/>
            <person name="Modrackova N."/>
            <person name="Makovska M."/>
            <person name="Sabolova M."/>
            <person name="Sproer C."/>
            <person name="Bunk B."/>
            <person name="Blom J."/>
            <person name="Schwab C."/>
        </authorList>
    </citation>
    <scope>NUCLEOTIDE SEQUENCE</scope>
    <source>
        <strain evidence="9">I4/6O</strain>
    </source>
</reference>
<dbReference type="InterPro" id="IPR003688">
    <property type="entry name" value="TraG/VirD4"/>
</dbReference>
<keyword evidence="4 8" id="KW-0812">Transmembrane</keyword>
<dbReference type="CDD" id="cd01127">
    <property type="entry name" value="TrwB_TraG_TraD_VirD4"/>
    <property type="match status" value="1"/>
</dbReference>
<feature type="compositionally biased region" description="Low complexity" evidence="7">
    <location>
        <begin position="494"/>
        <end position="510"/>
    </location>
</feature>
<dbReference type="KEGG" id="lfo:LMK00_08740"/>
<dbReference type="SUPFAM" id="SSF52540">
    <property type="entry name" value="P-loop containing nucleoside triphosphate hydrolases"/>
    <property type="match status" value="1"/>
</dbReference>
<evidence type="ECO:0000256" key="7">
    <source>
        <dbReference type="SAM" id="MobiDB-lite"/>
    </source>
</evidence>
<dbReference type="PANTHER" id="PTHR37937:SF1">
    <property type="entry name" value="CONJUGATIVE TRANSFER: DNA TRANSPORT"/>
    <property type="match status" value="1"/>
</dbReference>
<gene>
    <name evidence="9" type="ORF">LMK00_08740</name>
</gene>
<dbReference type="AlphaFoldDB" id="A0A9Q8Y168"/>
<accession>A0A9Q8Y168</accession>
<feature type="transmembrane region" description="Helical" evidence="8">
    <location>
        <begin position="64"/>
        <end position="85"/>
    </location>
</feature>
<dbReference type="InterPro" id="IPR051539">
    <property type="entry name" value="T4SS-coupling_protein"/>
</dbReference>
<dbReference type="Pfam" id="PF02534">
    <property type="entry name" value="T4SS-DNA_transf"/>
    <property type="match status" value="1"/>
</dbReference>
<dbReference type="Gene3D" id="3.40.50.300">
    <property type="entry name" value="P-loop containing nucleotide triphosphate hydrolases"/>
    <property type="match status" value="2"/>
</dbReference>
<keyword evidence="6 8" id="KW-0472">Membrane</keyword>
<evidence type="ECO:0000256" key="4">
    <source>
        <dbReference type="ARBA" id="ARBA00022692"/>
    </source>
</evidence>
<dbReference type="Proteomes" id="UP001056730">
    <property type="component" value="Chromosome"/>
</dbReference>
<evidence type="ECO:0000313" key="9">
    <source>
        <dbReference type="EMBL" id="USJ19911.1"/>
    </source>
</evidence>
<sequence>MQTYKKDIRVYLAFSFMLFLIFYIIGNWAFSVPGDDIFMKISYMTSNEGIGTLLNHPFYYFMKFHLLSLAVGGIAFMCGLMAYIYRNDKGVYRNEEEHGSARFATADELSKFADENPDNNMIFTKNASMGLFNKNLPFNYQKNKNVLVVGGPGSGKTYTFVKPNLMQMNASFVITDPKGLLIHETGKMLEDNGYKIKIFDLNTLYNSDTFNVFNYIKTELDIDRVLEAITEGTKKSDKADDDFWPKAEALLIRSFIAYLWFDGRDNDYMPHLGMLADMLRNTERIDPKVPSPVEEWFEELGERYPNNYACRQWELFNNLYKAETRMSVLGIAAARYSVFDHDQVTDMIRKDTMDIESWVDEKTAVFIAIPETSGAYNFLASIFLSTVMEVLRTKIDQVLKGQRKVSSPLLHVRFILDEFANIGRIPNIDRALASFRSREMSIVPILQSLDQLKTMYKNGWGTFVDVCDSFLFLGGNEKETTSYLSQRADKQTISIRNQSISNGNRNGGSENRQKQARDLLTPGEVGRLKEGNALLFINGLNVFKDKKFTVQDHKNAHLLANEPGDKNWYYYKRYRNEEERILDEVMPEDLIDHGMIDEYGHVA</sequence>
<feature type="transmembrane region" description="Helical" evidence="8">
    <location>
        <begin position="12"/>
        <end position="30"/>
    </location>
</feature>
<evidence type="ECO:0000256" key="1">
    <source>
        <dbReference type="ARBA" id="ARBA00004651"/>
    </source>
</evidence>
<evidence type="ECO:0000256" key="6">
    <source>
        <dbReference type="ARBA" id="ARBA00023136"/>
    </source>
</evidence>
<evidence type="ECO:0000256" key="3">
    <source>
        <dbReference type="ARBA" id="ARBA00022475"/>
    </source>
</evidence>
<proteinExistence type="inferred from homology"/>
<keyword evidence="5 8" id="KW-1133">Transmembrane helix</keyword>
<comment type="similarity">
    <text evidence="2">Belongs to the VirD4/TraG family.</text>
</comment>
<dbReference type="InterPro" id="IPR027417">
    <property type="entry name" value="P-loop_NTPase"/>
</dbReference>
<dbReference type="RefSeq" id="WP_252175309.1">
    <property type="nucleotide sequence ID" value="NZ_CP086395.1"/>
</dbReference>
<evidence type="ECO:0000256" key="2">
    <source>
        <dbReference type="ARBA" id="ARBA00008806"/>
    </source>
</evidence>
<dbReference type="EMBL" id="CP086395">
    <property type="protein sequence ID" value="USJ19911.1"/>
    <property type="molecule type" value="Genomic_DNA"/>
</dbReference>
<comment type="subcellular location">
    <subcellularLocation>
        <location evidence="1">Cell membrane</location>
        <topology evidence="1">Multi-pass membrane protein</topology>
    </subcellularLocation>
</comment>
<evidence type="ECO:0000256" key="5">
    <source>
        <dbReference type="ARBA" id="ARBA00022989"/>
    </source>
</evidence>
<protein>
    <submittedName>
        <fullName evidence="9">Type IV secretory system conjugative DNA transfer family protein</fullName>
    </submittedName>
</protein>
<dbReference type="PANTHER" id="PTHR37937">
    <property type="entry name" value="CONJUGATIVE TRANSFER: DNA TRANSPORT"/>
    <property type="match status" value="1"/>
</dbReference>
<name>A0A9Q8Y168_9LACT</name>
<evidence type="ECO:0000313" key="10">
    <source>
        <dbReference type="Proteomes" id="UP001056730"/>
    </source>
</evidence>
<feature type="region of interest" description="Disordered" evidence="7">
    <location>
        <begin position="494"/>
        <end position="515"/>
    </location>
</feature>
<dbReference type="NCBIfam" id="NF045973">
    <property type="entry name" value="conju_CD1115"/>
    <property type="match status" value="1"/>
</dbReference>
<evidence type="ECO:0000256" key="8">
    <source>
        <dbReference type="SAM" id="Phobius"/>
    </source>
</evidence>
<keyword evidence="3" id="KW-1003">Cell membrane</keyword>
<organism evidence="9 10">
    <name type="scientific">Lactococcus formosensis</name>
    <dbReference type="NCBI Taxonomy" id="1281486"/>
    <lineage>
        <taxon>Bacteria</taxon>
        <taxon>Bacillati</taxon>
        <taxon>Bacillota</taxon>
        <taxon>Bacilli</taxon>
        <taxon>Lactobacillales</taxon>
        <taxon>Streptococcaceae</taxon>
        <taxon>Lactococcus</taxon>
    </lineage>
</organism>